<keyword evidence="3" id="KW-0804">Transcription</keyword>
<dbReference type="InterPro" id="IPR009057">
    <property type="entry name" value="Homeodomain-like_sf"/>
</dbReference>
<dbReference type="PROSITE" id="PS00041">
    <property type="entry name" value="HTH_ARAC_FAMILY_1"/>
    <property type="match status" value="1"/>
</dbReference>
<dbReference type="Proteomes" id="UP000630923">
    <property type="component" value="Unassembled WGS sequence"/>
</dbReference>
<evidence type="ECO:0000256" key="4">
    <source>
        <dbReference type="SAM" id="Phobius"/>
    </source>
</evidence>
<feature type="transmembrane region" description="Helical" evidence="4">
    <location>
        <begin position="192"/>
        <end position="212"/>
    </location>
</feature>
<keyword evidence="4" id="KW-0472">Membrane</keyword>
<accession>A0A919E4E2</accession>
<dbReference type="EMBL" id="BNCI01000001">
    <property type="protein sequence ID" value="GHF11115.1"/>
    <property type="molecule type" value="Genomic_DNA"/>
</dbReference>
<evidence type="ECO:0000256" key="2">
    <source>
        <dbReference type="ARBA" id="ARBA00023125"/>
    </source>
</evidence>
<dbReference type="PANTHER" id="PTHR43280">
    <property type="entry name" value="ARAC-FAMILY TRANSCRIPTIONAL REGULATOR"/>
    <property type="match status" value="1"/>
</dbReference>
<protein>
    <recommendedName>
        <fullName evidence="5">HTH araC/xylS-type domain-containing protein</fullName>
    </recommendedName>
</protein>
<dbReference type="PRINTS" id="PR00032">
    <property type="entry name" value="HTHARAC"/>
</dbReference>
<dbReference type="RefSeq" id="WP_191249608.1">
    <property type="nucleotide sequence ID" value="NZ_BNCI01000001.1"/>
</dbReference>
<reference evidence="6" key="1">
    <citation type="journal article" date="2014" name="Int. J. Syst. Evol. Microbiol.">
        <title>Complete genome sequence of Corynebacterium casei LMG S-19264T (=DSM 44701T), isolated from a smear-ripened cheese.</title>
        <authorList>
            <consortium name="US DOE Joint Genome Institute (JGI-PGF)"/>
            <person name="Walter F."/>
            <person name="Albersmeier A."/>
            <person name="Kalinowski J."/>
            <person name="Ruckert C."/>
        </authorList>
    </citation>
    <scope>NUCLEOTIDE SEQUENCE</scope>
    <source>
        <strain evidence="6">KCTC 42590</strain>
    </source>
</reference>
<organism evidence="6 7">
    <name type="scientific">Kordiimonas sediminis</name>
    <dbReference type="NCBI Taxonomy" id="1735581"/>
    <lineage>
        <taxon>Bacteria</taxon>
        <taxon>Pseudomonadati</taxon>
        <taxon>Pseudomonadota</taxon>
        <taxon>Alphaproteobacteria</taxon>
        <taxon>Kordiimonadales</taxon>
        <taxon>Kordiimonadaceae</taxon>
        <taxon>Kordiimonas</taxon>
    </lineage>
</organism>
<proteinExistence type="predicted"/>
<dbReference type="InterPro" id="IPR020449">
    <property type="entry name" value="Tscrpt_reg_AraC-type_HTH"/>
</dbReference>
<keyword evidence="2" id="KW-0238">DNA-binding</keyword>
<dbReference type="SMART" id="SM00342">
    <property type="entry name" value="HTH_ARAC"/>
    <property type="match status" value="1"/>
</dbReference>
<evidence type="ECO:0000259" key="5">
    <source>
        <dbReference type="PROSITE" id="PS01124"/>
    </source>
</evidence>
<feature type="transmembrane region" description="Helical" evidence="4">
    <location>
        <begin position="39"/>
        <end position="58"/>
    </location>
</feature>
<feature type="domain" description="HTH araC/xylS-type" evidence="5">
    <location>
        <begin position="238"/>
        <end position="341"/>
    </location>
</feature>
<dbReference type="SUPFAM" id="SSF46689">
    <property type="entry name" value="Homeodomain-like"/>
    <property type="match status" value="1"/>
</dbReference>
<keyword evidence="4" id="KW-0812">Transmembrane</keyword>
<dbReference type="AlphaFoldDB" id="A0A919E4E2"/>
<feature type="transmembrane region" description="Helical" evidence="4">
    <location>
        <begin position="6"/>
        <end position="27"/>
    </location>
</feature>
<comment type="caution">
    <text evidence="6">The sequence shown here is derived from an EMBL/GenBank/DDBJ whole genome shotgun (WGS) entry which is preliminary data.</text>
</comment>
<evidence type="ECO:0000256" key="1">
    <source>
        <dbReference type="ARBA" id="ARBA00023015"/>
    </source>
</evidence>
<feature type="transmembrane region" description="Helical" evidence="4">
    <location>
        <begin position="103"/>
        <end position="119"/>
    </location>
</feature>
<evidence type="ECO:0000313" key="7">
    <source>
        <dbReference type="Proteomes" id="UP000630923"/>
    </source>
</evidence>
<dbReference type="Gene3D" id="1.10.10.60">
    <property type="entry name" value="Homeodomain-like"/>
    <property type="match status" value="1"/>
</dbReference>
<sequence length="344" mass="38683">MELSSYLLFTFSALGALNAILLALWLFCRSDGNFARKFLAGMLIALGFRIFKSVLFYFDPDLSRVWLQVGLSACYLIGPFLYSYIMSVQHQSPEQWRGWRMHLSIHLALVLIVGIVWPYQTYPDLWGGLIYKVVNIVWLIYLVLASQRMYGVVRAYLGNRTWTSADEQIALATLLGNWLIWTAFFTASYTSYIMGALSFSLVLVLTLLCFLVSRQPKQTLGQGTAASALSADEAADIEARLQALEKDTDFFLMPTISLTVVAKKLGLPSATVSRFLNKHRQTSFNDFINAHRIGRACDMLHRQPAQNIETIAEACGYNSLSTFYTAFKKHKGMTPAAFRETGPS</sequence>
<feature type="transmembrane region" description="Helical" evidence="4">
    <location>
        <begin position="64"/>
        <end position="82"/>
    </location>
</feature>
<feature type="transmembrane region" description="Helical" evidence="4">
    <location>
        <begin position="125"/>
        <end position="144"/>
    </location>
</feature>
<keyword evidence="4" id="KW-1133">Transmembrane helix</keyword>
<dbReference type="InterPro" id="IPR018062">
    <property type="entry name" value="HTH_AraC-typ_CS"/>
</dbReference>
<dbReference type="PANTHER" id="PTHR43280:SF2">
    <property type="entry name" value="HTH-TYPE TRANSCRIPTIONAL REGULATOR EXSA"/>
    <property type="match status" value="1"/>
</dbReference>
<dbReference type="PROSITE" id="PS01124">
    <property type="entry name" value="HTH_ARAC_FAMILY_2"/>
    <property type="match status" value="1"/>
</dbReference>
<gene>
    <name evidence="6" type="ORF">GCM10017044_01020</name>
</gene>
<keyword evidence="1" id="KW-0805">Transcription regulation</keyword>
<dbReference type="InterPro" id="IPR018060">
    <property type="entry name" value="HTH_AraC"/>
</dbReference>
<reference evidence="6" key="2">
    <citation type="submission" date="2020-09" db="EMBL/GenBank/DDBJ databases">
        <authorList>
            <person name="Sun Q."/>
            <person name="Kim S."/>
        </authorList>
    </citation>
    <scope>NUCLEOTIDE SEQUENCE</scope>
    <source>
        <strain evidence="6">KCTC 42590</strain>
    </source>
</reference>
<feature type="transmembrane region" description="Helical" evidence="4">
    <location>
        <begin position="169"/>
        <end position="186"/>
    </location>
</feature>
<name>A0A919E4E2_9PROT</name>
<evidence type="ECO:0000313" key="6">
    <source>
        <dbReference type="EMBL" id="GHF11115.1"/>
    </source>
</evidence>
<dbReference type="GO" id="GO:0043565">
    <property type="term" value="F:sequence-specific DNA binding"/>
    <property type="evidence" value="ECO:0007669"/>
    <property type="project" value="InterPro"/>
</dbReference>
<dbReference type="Pfam" id="PF12833">
    <property type="entry name" value="HTH_18"/>
    <property type="match status" value="1"/>
</dbReference>
<evidence type="ECO:0000256" key="3">
    <source>
        <dbReference type="ARBA" id="ARBA00023163"/>
    </source>
</evidence>
<dbReference type="GO" id="GO:0003700">
    <property type="term" value="F:DNA-binding transcription factor activity"/>
    <property type="evidence" value="ECO:0007669"/>
    <property type="project" value="InterPro"/>
</dbReference>
<keyword evidence="7" id="KW-1185">Reference proteome</keyword>